<dbReference type="EMBL" id="SRYB01000049">
    <property type="protein sequence ID" value="TGY75857.1"/>
    <property type="molecule type" value="Genomic_DNA"/>
</dbReference>
<keyword evidence="2" id="KW-1185">Reference proteome</keyword>
<proteinExistence type="predicted"/>
<comment type="caution">
    <text evidence="1">The sequence shown here is derived from an EMBL/GenBank/DDBJ whole genome shotgun (WGS) entry which is preliminary data.</text>
</comment>
<gene>
    <name evidence="1" type="ORF">E5331_19335</name>
</gene>
<organism evidence="1 2">
    <name type="scientific">Lepagella muris</name>
    <dbReference type="NCBI Taxonomy" id="3032870"/>
    <lineage>
        <taxon>Bacteria</taxon>
        <taxon>Pseudomonadati</taxon>
        <taxon>Bacteroidota</taxon>
        <taxon>Bacteroidia</taxon>
        <taxon>Bacteroidales</taxon>
        <taxon>Muribaculaceae</taxon>
        <taxon>Lepagella</taxon>
    </lineage>
</organism>
<name>A0AC61RB52_9BACT</name>
<reference evidence="1" key="1">
    <citation type="submission" date="2019-04" db="EMBL/GenBank/DDBJ databases">
        <title>Microbes associate with the intestines of laboratory mice.</title>
        <authorList>
            <person name="Navarre W."/>
            <person name="Wong E."/>
            <person name="Huang K."/>
            <person name="Tropini C."/>
            <person name="Ng K."/>
            <person name="Yu B."/>
        </authorList>
    </citation>
    <scope>NUCLEOTIDE SEQUENCE</scope>
    <source>
        <strain evidence="1">NM04_E33</strain>
    </source>
</reference>
<sequence length="90" mass="10526">MKYDKAVSKDVGRLILLHLMAKFMANMILFAPNQAFISNKIINFVKMKRHFNTHIEGIDLKFWHDLIESRGMLIAFNSYESMKMSAFNLV</sequence>
<evidence type="ECO:0000313" key="2">
    <source>
        <dbReference type="Proteomes" id="UP000306319"/>
    </source>
</evidence>
<accession>A0AC61RB52</accession>
<evidence type="ECO:0000313" key="1">
    <source>
        <dbReference type="EMBL" id="TGY75857.1"/>
    </source>
</evidence>
<dbReference type="Proteomes" id="UP000306319">
    <property type="component" value="Unassembled WGS sequence"/>
</dbReference>
<protein>
    <submittedName>
        <fullName evidence="1">Uncharacterized protein</fullName>
    </submittedName>
</protein>